<dbReference type="CDD" id="cd16655">
    <property type="entry name" value="RING-Ubox_WDSUB1-like"/>
    <property type="match status" value="1"/>
</dbReference>
<dbReference type="GO" id="GO:0016567">
    <property type="term" value="P:protein ubiquitination"/>
    <property type="evidence" value="ECO:0007669"/>
    <property type="project" value="InterPro"/>
</dbReference>
<feature type="domain" description="U-box" evidence="1">
    <location>
        <begin position="1"/>
        <end position="72"/>
    </location>
</feature>
<evidence type="ECO:0000313" key="4">
    <source>
        <dbReference type="Proteomes" id="UP000663828"/>
    </source>
</evidence>
<evidence type="ECO:0000313" key="2">
    <source>
        <dbReference type="EMBL" id="CAF1062989.1"/>
    </source>
</evidence>
<protein>
    <recommendedName>
        <fullName evidence="1">U-box domain-containing protein</fullName>
    </recommendedName>
</protein>
<dbReference type="PANTHER" id="PTHR46573:SF1">
    <property type="entry name" value="WD REPEAT, SAM AND U-BOX DOMAIN-CONTAINING PROTEIN 1"/>
    <property type="match status" value="1"/>
</dbReference>
<dbReference type="Gene3D" id="1.10.510.10">
    <property type="entry name" value="Transferase(Phosphotransferase) domain 1"/>
    <property type="match status" value="1"/>
</dbReference>
<dbReference type="EMBL" id="CAJNOR010001042">
    <property type="protein sequence ID" value="CAF1062989.1"/>
    <property type="molecule type" value="Genomic_DNA"/>
</dbReference>
<evidence type="ECO:0000313" key="3">
    <source>
        <dbReference type="EMBL" id="CAF1302426.1"/>
    </source>
</evidence>
<dbReference type="AlphaFoldDB" id="A0A814LC45"/>
<reference evidence="2" key="1">
    <citation type="submission" date="2021-02" db="EMBL/GenBank/DDBJ databases">
        <authorList>
            <person name="Nowell W R."/>
        </authorList>
    </citation>
    <scope>NUCLEOTIDE SEQUENCE</scope>
</reference>
<dbReference type="Pfam" id="PF07714">
    <property type="entry name" value="PK_Tyr_Ser-Thr"/>
    <property type="match status" value="1"/>
</dbReference>
<dbReference type="Pfam" id="PF04564">
    <property type="entry name" value="U-box"/>
    <property type="match status" value="1"/>
</dbReference>
<dbReference type="PROSITE" id="PS51698">
    <property type="entry name" value="U_BOX"/>
    <property type="match status" value="1"/>
</dbReference>
<dbReference type="SUPFAM" id="SSF56112">
    <property type="entry name" value="Protein kinase-like (PK-like)"/>
    <property type="match status" value="1"/>
</dbReference>
<dbReference type="InterPro" id="IPR013083">
    <property type="entry name" value="Znf_RING/FYVE/PHD"/>
</dbReference>
<dbReference type="InterPro" id="IPR011009">
    <property type="entry name" value="Kinase-like_dom_sf"/>
</dbReference>
<comment type="caution">
    <text evidence="2">The sequence shown here is derived from an EMBL/GenBank/DDBJ whole genome shotgun (WGS) entry which is preliminary data.</text>
</comment>
<dbReference type="InterPro" id="IPR052085">
    <property type="entry name" value="WD-SAM-U-box"/>
</dbReference>
<name>A0A814LC45_ADIRI</name>
<organism evidence="2 4">
    <name type="scientific">Adineta ricciae</name>
    <name type="common">Rotifer</name>
    <dbReference type="NCBI Taxonomy" id="249248"/>
    <lineage>
        <taxon>Eukaryota</taxon>
        <taxon>Metazoa</taxon>
        <taxon>Spiralia</taxon>
        <taxon>Gnathifera</taxon>
        <taxon>Rotifera</taxon>
        <taxon>Eurotatoria</taxon>
        <taxon>Bdelloidea</taxon>
        <taxon>Adinetida</taxon>
        <taxon>Adinetidae</taxon>
        <taxon>Adineta</taxon>
    </lineage>
</organism>
<dbReference type="SMART" id="SM00504">
    <property type="entry name" value="Ubox"/>
    <property type="match status" value="1"/>
</dbReference>
<dbReference type="GO" id="GO:0004842">
    <property type="term" value="F:ubiquitin-protein transferase activity"/>
    <property type="evidence" value="ECO:0007669"/>
    <property type="project" value="InterPro"/>
</dbReference>
<accession>A0A814LC45</accession>
<dbReference type="PANTHER" id="PTHR46573">
    <property type="entry name" value="WD REPEAT, SAM AND U-BOX DOMAIN-CONTAINING PROTEIN 1"/>
    <property type="match status" value="1"/>
</dbReference>
<dbReference type="OrthoDB" id="10064100at2759"/>
<proteinExistence type="predicted"/>
<dbReference type="Proteomes" id="UP000663852">
    <property type="component" value="Unassembled WGS sequence"/>
</dbReference>
<gene>
    <name evidence="3" type="ORF">EDS130_LOCUS30683</name>
    <name evidence="2" type="ORF">XAT740_LOCUS16388</name>
</gene>
<dbReference type="Proteomes" id="UP000663828">
    <property type="component" value="Unassembled WGS sequence"/>
</dbReference>
<dbReference type="SUPFAM" id="SSF57850">
    <property type="entry name" value="RING/U-box"/>
    <property type="match status" value="1"/>
</dbReference>
<dbReference type="EMBL" id="CAJNOJ010000217">
    <property type="protein sequence ID" value="CAF1302426.1"/>
    <property type="molecule type" value="Genomic_DNA"/>
</dbReference>
<dbReference type="InterPro" id="IPR003613">
    <property type="entry name" value="Ubox_domain"/>
</dbReference>
<keyword evidence="4" id="KW-1185">Reference proteome</keyword>
<dbReference type="InterPro" id="IPR001245">
    <property type="entry name" value="Ser-Thr/Tyr_kinase_cat_dom"/>
</dbReference>
<sequence>MESCKCPTTGQMFEDLVARDNGHTYERAAIVDWLSRNETSPMTREPMGIDSLKPNCTVKKMIDEWKAVSESQQIQHQFQLDIDGAKANRETSFYVQLGYQPRTIRTFDLAQRHPGSVMPTERVLIRVFEQICDAMIYLSDNGIIHGDLAYRNAFVFRSNPMTIVPVRYVAPETLQNSDRSKLFREV</sequence>
<evidence type="ECO:0000259" key="1">
    <source>
        <dbReference type="PROSITE" id="PS51698"/>
    </source>
</evidence>
<dbReference type="Gene3D" id="3.30.40.10">
    <property type="entry name" value="Zinc/RING finger domain, C3HC4 (zinc finger)"/>
    <property type="match status" value="1"/>
</dbReference>
<dbReference type="GO" id="GO:0004672">
    <property type="term" value="F:protein kinase activity"/>
    <property type="evidence" value="ECO:0007669"/>
    <property type="project" value="InterPro"/>
</dbReference>